<proteinExistence type="inferred from homology"/>
<dbReference type="Pfam" id="PF11933">
    <property type="entry name" value="Na_trans_cytopl"/>
    <property type="match status" value="1"/>
</dbReference>
<feature type="transmembrane region" description="Helical" evidence="21">
    <location>
        <begin position="728"/>
        <end position="756"/>
    </location>
</feature>
<dbReference type="Ensembl" id="ENSSGRT00000048207.1">
    <property type="protein sequence ID" value="ENSSGRP00000045045.1"/>
    <property type="gene ID" value="ENSSGRG00000023823.1"/>
</dbReference>
<dbReference type="GO" id="GO:0086010">
    <property type="term" value="P:membrane depolarization during action potential"/>
    <property type="evidence" value="ECO:0007669"/>
    <property type="project" value="TreeGrafter"/>
</dbReference>
<dbReference type="InterPro" id="IPR043203">
    <property type="entry name" value="VGCC_Ca_Na"/>
</dbReference>
<feature type="region of interest" description="Disordered" evidence="22">
    <location>
        <begin position="26"/>
        <end position="53"/>
    </location>
</feature>
<evidence type="ECO:0000256" key="11">
    <source>
        <dbReference type="ARBA" id="ARBA00023053"/>
    </source>
</evidence>
<evidence type="ECO:0000256" key="19">
    <source>
        <dbReference type="ARBA" id="ARBA00055248"/>
    </source>
</evidence>
<evidence type="ECO:0000259" key="26">
    <source>
        <dbReference type="Pfam" id="PF24609"/>
    </source>
</evidence>
<comment type="function">
    <text evidence="21">Mediates the voltage-dependent sodium ion permeability of excitable membranes. Assuming opened or closed conformations in response to the voltage difference across the membrane, the protein forms a sodium-selective channel through which Na(+) ions may pass in accordance with their electrochemical gradient.</text>
</comment>
<evidence type="ECO:0000259" key="23">
    <source>
        <dbReference type="Pfam" id="PF00520"/>
    </source>
</evidence>
<reference evidence="27" key="2">
    <citation type="submission" date="2025-09" db="UniProtKB">
        <authorList>
            <consortium name="Ensembl"/>
        </authorList>
    </citation>
    <scope>IDENTIFICATION</scope>
</reference>
<evidence type="ECO:0000256" key="7">
    <source>
        <dbReference type="ARBA" id="ARBA00022737"/>
    </source>
</evidence>
<dbReference type="PROSITE" id="PS50096">
    <property type="entry name" value="IQ"/>
    <property type="match status" value="1"/>
</dbReference>
<feature type="domain" description="Ion transport" evidence="23">
    <location>
        <begin position="971"/>
        <end position="1166"/>
    </location>
</feature>
<accession>A0A672N658</accession>
<keyword evidence="7" id="KW-0677">Repeat</keyword>
<dbReference type="SMART" id="SM00015">
    <property type="entry name" value="IQ"/>
    <property type="match status" value="1"/>
</dbReference>
<feature type="transmembrane region" description="Helical" evidence="21">
    <location>
        <begin position="1135"/>
        <end position="1158"/>
    </location>
</feature>
<dbReference type="PANTHER" id="PTHR10037:SF292">
    <property type="entry name" value="SODIUM CHANNEL PROTEIN"/>
    <property type="match status" value="1"/>
</dbReference>
<dbReference type="Gene3D" id="1.20.5.1190">
    <property type="entry name" value="iswi atpase"/>
    <property type="match status" value="1"/>
</dbReference>
<evidence type="ECO:0000256" key="20">
    <source>
        <dbReference type="ARBA" id="ARBA00064899"/>
    </source>
</evidence>
<dbReference type="InterPro" id="IPR005821">
    <property type="entry name" value="Ion_trans_dom"/>
</dbReference>
<feature type="transmembrane region" description="Helical" evidence="21">
    <location>
        <begin position="317"/>
        <end position="344"/>
    </location>
</feature>
<dbReference type="InterPro" id="IPR024583">
    <property type="entry name" value="Na_trans_cytopl"/>
</dbReference>
<dbReference type="Pfam" id="PF00520">
    <property type="entry name" value="Ion_trans"/>
    <property type="match status" value="5"/>
</dbReference>
<keyword evidence="2 21" id="KW-0813">Transport</keyword>
<evidence type="ECO:0000256" key="15">
    <source>
        <dbReference type="ARBA" id="ARBA00023201"/>
    </source>
</evidence>
<feature type="domain" description="Ion transport" evidence="23">
    <location>
        <begin position="617"/>
        <end position="848"/>
    </location>
</feature>
<dbReference type="Pfam" id="PF06512">
    <property type="entry name" value="Na_trans_assoc"/>
    <property type="match status" value="1"/>
</dbReference>
<evidence type="ECO:0000256" key="17">
    <source>
        <dbReference type="ARBA" id="ARBA00036239"/>
    </source>
</evidence>
<feature type="domain" description="SCN5A-like C-terminal IQ motif" evidence="26">
    <location>
        <begin position="1564"/>
        <end position="1595"/>
    </location>
</feature>
<evidence type="ECO:0000256" key="22">
    <source>
        <dbReference type="SAM" id="MobiDB-lite"/>
    </source>
</evidence>
<dbReference type="Proteomes" id="UP000472262">
    <property type="component" value="Unassembled WGS sequence"/>
</dbReference>
<evidence type="ECO:0000256" key="8">
    <source>
        <dbReference type="ARBA" id="ARBA00022843"/>
    </source>
</evidence>
<dbReference type="Gene3D" id="1.10.287.70">
    <property type="match status" value="4"/>
</dbReference>
<feature type="domain" description="Sodium ion transport-associated" evidence="24">
    <location>
        <begin position="855"/>
        <end position="970"/>
    </location>
</feature>
<gene>
    <name evidence="27" type="primary">LOC107558292</name>
</gene>
<comment type="similarity">
    <text evidence="18">Belongs to the sodium channel (TC 1.A.1.10) family. Nav1.4/SCN4A subfamily.</text>
</comment>
<keyword evidence="8" id="KW-0832">Ubl conjugation</keyword>
<comment type="caution">
    <text evidence="21">Lacks conserved residue(s) required for the propagation of feature annotation.</text>
</comment>
<evidence type="ECO:0000256" key="5">
    <source>
        <dbReference type="ARBA" id="ARBA00022553"/>
    </source>
</evidence>
<feature type="transmembrane region" description="Helical" evidence="21">
    <location>
        <begin position="99"/>
        <end position="119"/>
    </location>
</feature>
<evidence type="ECO:0000256" key="9">
    <source>
        <dbReference type="ARBA" id="ARBA00022882"/>
    </source>
</evidence>
<name>A0A672N658_SINGR</name>
<dbReference type="InterPro" id="IPR044564">
    <property type="entry name" value="Na_chnl_inactivation_gate"/>
</dbReference>
<feature type="transmembrane region" description="Helical" evidence="21">
    <location>
        <begin position="816"/>
        <end position="841"/>
    </location>
</feature>
<dbReference type="PANTHER" id="PTHR10037">
    <property type="entry name" value="VOLTAGE-GATED CATION CHANNEL CALCIUM AND SODIUM"/>
    <property type="match status" value="1"/>
</dbReference>
<feature type="transmembrane region" description="Helical" evidence="21">
    <location>
        <begin position="1217"/>
        <end position="1235"/>
    </location>
</feature>
<evidence type="ECO:0000313" key="27">
    <source>
        <dbReference type="Ensembl" id="ENSSGRP00000045045.1"/>
    </source>
</evidence>
<keyword evidence="10 21" id="KW-1133">Transmembrane helix</keyword>
<feature type="transmembrane region" description="Helical" evidence="21">
    <location>
        <begin position="1272"/>
        <end position="1297"/>
    </location>
</feature>
<dbReference type="GO" id="GO:0005248">
    <property type="term" value="F:voltage-gated sodium channel activity"/>
    <property type="evidence" value="ECO:0007669"/>
    <property type="project" value="InterPro"/>
</dbReference>
<feature type="domain" description="Voltage-gated Na+ ion channel cytoplasmic" evidence="25">
    <location>
        <begin position="435"/>
        <end position="529"/>
    </location>
</feature>
<evidence type="ECO:0000256" key="1">
    <source>
        <dbReference type="ARBA" id="ARBA00004651"/>
    </source>
</evidence>
<protein>
    <recommendedName>
        <fullName evidence="21">Sodium channel protein</fullName>
    </recommendedName>
</protein>
<sequence>MATMLLPAGPDGLRPYTRESLAAIEQRISEERTKNTKDNKADPGNTEKPKPRADLEAGKVLPRIFGDIPAGLVGVPLEDIDPFYFKNQRTFIVLNKGKAIFRFSATSALYIFSPFHLISAHFLNMFTLFSLFIMCTILTNCSFMAMSDPPLWTKYLEYTFTGIYTFESVIKILARGFCVEPFTFLRDPWNWLDFSVIVMAMFFALSSKMKTNLKRKLENLGVGMRPELAFATFAHVSMLYAPLTHIVIPAVKYLHVSSIHRKCPDGFDCLKTGRNPNYGYTSFDTFGWAFLALFRLMTQDYWENLYHQTLRSAGKTYMIFFVLVIFLGSFYLVNLILAVVAMAYEEQNQATIAEAWAKEREFQLAMEQLRKEQREAELALAADLSPSPFLRKDSLKCRSRMRSHRTLSEEMEENSLPKFDPFDDKPAHPLLATLSSHPLSTRRGSQVSIFTFRPRNNSEADFADDEHSIHDDGRSRAGSMAIPWNKRRTGSIRSHSSQVFMPTLTLNGRLNLPLDQNGITSISPHTPTHAFSMEKVWEDMVWSYPLHLVYIEEVPPPRRKRGLSSVSFFSEAMDELEEAHQKCPPCWYEFAKKYLVWTCSPAWLRVKEGLKVMVMDPFLDLAITICIVLNTLFMALEHYPMTDEFNSMLTVGNLVFTGIFTAEMVMKIFALDPYYYFQQGWNIFDGIIVSLSLMELGLSNVEGLSVLRSFRLLRVLKLAKSWPTLNTLIKIIGNSVGALGNLTLVLAIIVFIFAVVGMQLFGKNYQDCVCKISYDCTLPRWHMKDFFHSFLIVFRVLCGEWIETMWDCMEVAGQPLCILVFMLVMVIGNLVMLNLFLALLLSSFSSDNLSAPDEDGEMNNLQIAISRIHFGFTWLLDGIKDLFNGNLAGCRQKAKEKQVSLKENHTECNGGVGSLEQHGGKYITLEGEDSYITNPNLTICVPIAPGESDVEFLEEEDDEETESSEDEEQKLVSLISLVANSLGYSDFGAIKSLRTLRALRPLRALSRFEGMRVVVNALIGAIPSIMNVLLVCLIFWLIFSIMGVNLFAGKFGKCVNRTGYIHSVTLVNNKSDCQAMNDTQFYWTKVKVNFDNVGLGYLSLLQVATFKGWMEIIYAAVDSRGVEEQPVKEINLYMYLYFVIFIIFGSFFTLNLFIGVIIDNFNQQKRMIGCQDIFMTEEQKKYYNAMKKLGSKKPQKPIPRPVNILQGFFFDLVSKQAFDITIMMLIILNMITMMVETDEQSARMETVLNNINLAFIVIFTTECLIKIFALRCYFFTISWNIFDFVVVILSIVGIVLADIIEKYFVSPTLFRVIRLARIGRVLRLIRAAKGIRTLLFALMMSLPALFNIGLLLFLGGIDDMFNFETFGNSMICLFQITTSAGWDNLLDPILNNSPEECSSSYINTGTNTKGNCGNPSVGITFFVSYIIISFLIVVNMYIAIILENFSVATEESTEPLSEDDFEMFYEVWEKFDVEATHFIEYSKLSSFANNLSEPLRIAKPNRIKLINMDLPMVSGDRIHCLDILFAFTKRVLGETGEMDALKQQMEEKFMMTNTSKISHEPITTTLRRKQEEISASLIQRAYRRHLVRRQMKQASYLYRHIKQNAPWSEEDCALEREGLIASMIKEHYGPEKGPPYLACSPPSYEAVTRDPSDHFKMLIPDSQSSEPPKSEETYDETFL</sequence>
<dbReference type="FunFam" id="1.10.287.70:FF:000001">
    <property type="entry name" value="Sodium channel protein"/>
    <property type="match status" value="1"/>
</dbReference>
<keyword evidence="16 21" id="KW-0407">Ion channel</keyword>
<evidence type="ECO:0000256" key="16">
    <source>
        <dbReference type="ARBA" id="ARBA00023303"/>
    </source>
</evidence>
<dbReference type="InterPro" id="IPR058542">
    <property type="entry name" value="IQ_SCN5A_C"/>
</dbReference>
<keyword evidence="13 21" id="KW-0472">Membrane</keyword>
<feature type="region of interest" description="Disordered" evidence="22">
    <location>
        <begin position="1656"/>
        <end position="1679"/>
    </location>
</feature>
<evidence type="ECO:0000256" key="6">
    <source>
        <dbReference type="ARBA" id="ARBA00022692"/>
    </source>
</evidence>
<comment type="subunit">
    <text evidence="20">Voltage-gated sodium (Nav) channels consist of an ion-conducting alpha subunit which is functional on its own associated with regulatory beta subunits.</text>
</comment>
<feature type="transmembrane region" description="Helical" evidence="21">
    <location>
        <begin position="618"/>
        <end position="636"/>
    </location>
</feature>
<dbReference type="GO" id="GO:0019228">
    <property type="term" value="P:neuronal action potential"/>
    <property type="evidence" value="ECO:0007669"/>
    <property type="project" value="TreeGrafter"/>
</dbReference>
<keyword evidence="28" id="KW-1185">Reference proteome</keyword>
<evidence type="ECO:0000313" key="28">
    <source>
        <dbReference type="Proteomes" id="UP000472262"/>
    </source>
</evidence>
<dbReference type="InterPro" id="IPR027359">
    <property type="entry name" value="Volt_channel_dom_sf"/>
</dbReference>
<dbReference type="FunFam" id="1.20.120.350:FF:000002">
    <property type="entry name" value="Sodium channel protein"/>
    <property type="match status" value="1"/>
</dbReference>
<keyword evidence="9 21" id="KW-0851">Voltage-gated channel</keyword>
<evidence type="ECO:0000256" key="3">
    <source>
        <dbReference type="ARBA" id="ARBA00022461"/>
    </source>
</evidence>
<keyword evidence="12 21" id="KW-0406">Ion transport</keyword>
<dbReference type="InterPro" id="IPR000048">
    <property type="entry name" value="IQ_motif_EF-hand-BS"/>
</dbReference>
<evidence type="ECO:0000256" key="12">
    <source>
        <dbReference type="ARBA" id="ARBA00023065"/>
    </source>
</evidence>
<evidence type="ECO:0000256" key="10">
    <source>
        <dbReference type="ARBA" id="ARBA00022989"/>
    </source>
</evidence>
<dbReference type="InterPro" id="IPR001696">
    <property type="entry name" value="Na_channel_asu"/>
</dbReference>
<dbReference type="Gene3D" id="1.20.120.350">
    <property type="entry name" value="Voltage-gated potassium channels. Chain C"/>
    <property type="match status" value="2"/>
</dbReference>
<feature type="transmembrane region" description="Helical" evidence="21">
    <location>
        <begin position="1013"/>
        <end position="1039"/>
    </location>
</feature>
<dbReference type="FunFam" id="1.20.120.350:FF:000004">
    <property type="entry name" value="Sodium channel protein"/>
    <property type="match status" value="1"/>
</dbReference>
<feature type="domain" description="Ion transport" evidence="23">
    <location>
        <begin position="128"/>
        <end position="205"/>
    </location>
</feature>
<keyword evidence="6 21" id="KW-0812">Transmembrane</keyword>
<keyword evidence="15 21" id="KW-0739">Sodium transport</keyword>
<dbReference type="InterPro" id="IPR010526">
    <property type="entry name" value="Na_trans_assoc_dom"/>
</dbReference>
<dbReference type="FunFam" id="1.10.238.10:FF:000002">
    <property type="entry name" value="Sodium channel protein"/>
    <property type="match status" value="1"/>
</dbReference>
<reference evidence="27" key="1">
    <citation type="submission" date="2025-08" db="UniProtKB">
        <authorList>
            <consortium name="Ensembl"/>
        </authorList>
    </citation>
    <scope>IDENTIFICATION</scope>
</reference>
<evidence type="ECO:0000256" key="14">
    <source>
        <dbReference type="ARBA" id="ARBA00023157"/>
    </source>
</evidence>
<dbReference type="Pfam" id="PF24609">
    <property type="entry name" value="IQ_SCN5A_C"/>
    <property type="match status" value="1"/>
</dbReference>
<feature type="transmembrane region" description="Helical" evidence="21">
    <location>
        <begin position="648"/>
        <end position="671"/>
    </location>
</feature>
<feature type="domain" description="Ion transport" evidence="23">
    <location>
        <begin position="270"/>
        <end position="350"/>
    </location>
</feature>
<evidence type="ECO:0000256" key="2">
    <source>
        <dbReference type="ARBA" id="ARBA00022448"/>
    </source>
</evidence>
<keyword evidence="11 21" id="KW-0915">Sodium</keyword>
<feature type="transmembrane region" description="Helical" evidence="21">
    <location>
        <begin position="189"/>
        <end position="207"/>
    </location>
</feature>
<dbReference type="PRINTS" id="PR00170">
    <property type="entry name" value="NACHANNEL"/>
</dbReference>
<evidence type="ECO:0000256" key="21">
    <source>
        <dbReference type="RuleBase" id="RU361132"/>
    </source>
</evidence>
<comment type="function">
    <text evidence="19">Pore-forming subunit of a voltage-gated sodium (Nav) channel that directly mediates the depolarizing phase of action potentials in excitable membranes. Navs, also called VGSCs (voltage-gated sodium channels) or VDSCs (voltage-dependent sodium channels), operate by switching between closed and open conformations depending on the voltage difference across the membrane. In the open conformation they allow Na(+) ions to selectively pass through the pore, along their electrochemical gradient. The influx of Na+ ions provokes membrane depolarization, initiating the propagation of electrical signals throughout cells and tissues.</text>
</comment>
<feature type="transmembrane region" description="Helical" evidence="21">
    <location>
        <begin position="278"/>
        <end position="296"/>
    </location>
</feature>
<feature type="domain" description="Ion transport" evidence="23">
    <location>
        <begin position="1216"/>
        <end position="1452"/>
    </location>
</feature>
<keyword evidence="3 21" id="KW-0894">Sodium channel</keyword>
<keyword evidence="4" id="KW-1003">Cell membrane</keyword>
<comment type="subcellular location">
    <subcellularLocation>
        <location evidence="1 21">Cell membrane</location>
        <topology evidence="1 21">Multi-pass membrane protein</topology>
    </subcellularLocation>
</comment>
<feature type="transmembrane region" description="Helical" evidence="21">
    <location>
        <begin position="1247"/>
        <end position="1265"/>
    </location>
</feature>
<dbReference type="CDD" id="cd13433">
    <property type="entry name" value="Na_channel_gate"/>
    <property type="match status" value="1"/>
</dbReference>
<keyword evidence="14" id="KW-1015">Disulfide bond</keyword>
<feature type="compositionally biased region" description="Basic and acidic residues" evidence="22">
    <location>
        <begin position="27"/>
        <end position="53"/>
    </location>
</feature>
<feature type="transmembrane region" description="Helical" evidence="21">
    <location>
        <begin position="1419"/>
        <end position="1442"/>
    </location>
</feature>
<feature type="transmembrane region" description="Helical" evidence="21">
    <location>
        <begin position="125"/>
        <end position="146"/>
    </location>
</feature>
<organism evidence="27 28">
    <name type="scientific">Sinocyclocheilus grahami</name>
    <name type="common">Dianchi golden-line fish</name>
    <name type="synonym">Barbus grahami</name>
    <dbReference type="NCBI Taxonomy" id="75366"/>
    <lineage>
        <taxon>Eukaryota</taxon>
        <taxon>Metazoa</taxon>
        <taxon>Chordata</taxon>
        <taxon>Craniata</taxon>
        <taxon>Vertebrata</taxon>
        <taxon>Euteleostomi</taxon>
        <taxon>Actinopterygii</taxon>
        <taxon>Neopterygii</taxon>
        <taxon>Teleostei</taxon>
        <taxon>Ostariophysi</taxon>
        <taxon>Cypriniformes</taxon>
        <taxon>Cyprinidae</taxon>
        <taxon>Cyprininae</taxon>
        <taxon>Sinocyclocheilus</taxon>
    </lineage>
</organism>
<evidence type="ECO:0000256" key="18">
    <source>
        <dbReference type="ARBA" id="ARBA00038083"/>
    </source>
</evidence>
<evidence type="ECO:0000256" key="4">
    <source>
        <dbReference type="ARBA" id="ARBA00022475"/>
    </source>
</evidence>
<comment type="catalytic activity">
    <reaction evidence="17">
        <text>Na(+)(in) = Na(+)(out)</text>
        <dbReference type="Rhea" id="RHEA:34963"/>
        <dbReference type="ChEBI" id="CHEBI:29101"/>
    </reaction>
</comment>
<evidence type="ECO:0000259" key="24">
    <source>
        <dbReference type="Pfam" id="PF06512"/>
    </source>
</evidence>
<dbReference type="FunFam" id="1.20.5.1190:FF:000001">
    <property type="entry name" value="Sodium channel protein"/>
    <property type="match status" value="1"/>
</dbReference>
<evidence type="ECO:0000256" key="13">
    <source>
        <dbReference type="ARBA" id="ARBA00023136"/>
    </source>
</evidence>
<feature type="transmembrane region" description="Helical" evidence="21">
    <location>
        <begin position="1334"/>
        <end position="1357"/>
    </location>
</feature>
<dbReference type="FunFam" id="1.10.287.70:FF:000006">
    <property type="entry name" value="Sodium channel protein"/>
    <property type="match status" value="1"/>
</dbReference>
<dbReference type="GO" id="GO:0001518">
    <property type="term" value="C:voltage-gated sodium channel complex"/>
    <property type="evidence" value="ECO:0007669"/>
    <property type="project" value="UniProtKB-UniRule"/>
</dbReference>
<evidence type="ECO:0000259" key="25">
    <source>
        <dbReference type="Pfam" id="PF11933"/>
    </source>
</evidence>
<dbReference type="Gene3D" id="1.10.238.10">
    <property type="entry name" value="EF-hand"/>
    <property type="match status" value="1"/>
</dbReference>
<keyword evidence="5" id="KW-0597">Phosphoprotein</keyword>
<dbReference type="SUPFAM" id="SSF81324">
    <property type="entry name" value="Voltage-gated potassium channels"/>
    <property type="match status" value="4"/>
</dbReference>